<feature type="region of interest" description="Disordered" evidence="1">
    <location>
        <begin position="30"/>
        <end position="58"/>
    </location>
</feature>
<accession>A0A4U6VHU8</accession>
<dbReference type="AlphaFoldDB" id="A0A4U6VHU8"/>
<reference evidence="3" key="1">
    <citation type="submission" date="2019-03" db="EMBL/GenBank/DDBJ databases">
        <title>WGS assembly of Setaria viridis.</title>
        <authorList>
            <person name="Huang P."/>
            <person name="Jenkins J."/>
            <person name="Grimwood J."/>
            <person name="Barry K."/>
            <person name="Healey A."/>
            <person name="Mamidi S."/>
            <person name="Sreedasyam A."/>
            <person name="Shu S."/>
            <person name="Feldman M."/>
            <person name="Wu J."/>
            <person name="Yu Y."/>
            <person name="Chen C."/>
            <person name="Johnson J."/>
            <person name="Rokhsar D."/>
            <person name="Baxter I."/>
            <person name="Schmutz J."/>
            <person name="Brutnell T."/>
            <person name="Kellogg E."/>
        </authorList>
    </citation>
    <scope>NUCLEOTIDE SEQUENCE [LARGE SCALE GENOMIC DNA]</scope>
</reference>
<dbReference type="EMBL" id="CM016554">
    <property type="protein sequence ID" value="TKW28275.1"/>
    <property type="molecule type" value="Genomic_DNA"/>
</dbReference>
<feature type="chain" id="PRO_5020946497" description="TNFR-Cys domain-containing protein" evidence="2">
    <location>
        <begin position="27"/>
        <end position="174"/>
    </location>
</feature>
<sequence length="174" mass="17767">MASTAAALNGALLAAVCFVLLHSSTGQQPVPASNCPDHAAPTPPPVPPASTPTPTPAPPPTADCYSSCGSQCNTNCTNYREAGLRQCDAQNVAAFNSCYDSCTSRTCPGKSCVHSGCGSGNCTCENGNARSCCEWCGSAISSAYFNCRTSVERVFTTACSPAPTNATRTVSRPA</sequence>
<feature type="compositionally biased region" description="Pro residues" evidence="1">
    <location>
        <begin position="41"/>
        <end position="58"/>
    </location>
</feature>
<proteinExistence type="predicted"/>
<protein>
    <recommendedName>
        <fullName evidence="5">TNFR-Cys domain-containing protein</fullName>
    </recommendedName>
</protein>
<keyword evidence="2" id="KW-0732">Signal</keyword>
<dbReference type="Proteomes" id="UP000298652">
    <property type="component" value="Chromosome 3"/>
</dbReference>
<evidence type="ECO:0000313" key="3">
    <source>
        <dbReference type="EMBL" id="TKW28275.1"/>
    </source>
</evidence>
<evidence type="ECO:0000313" key="4">
    <source>
        <dbReference type="Proteomes" id="UP000298652"/>
    </source>
</evidence>
<evidence type="ECO:0008006" key="5">
    <source>
        <dbReference type="Google" id="ProtNLM"/>
    </source>
</evidence>
<keyword evidence="4" id="KW-1185">Reference proteome</keyword>
<organism evidence="3 4">
    <name type="scientific">Setaria viridis</name>
    <name type="common">Green bristlegrass</name>
    <name type="synonym">Setaria italica subsp. viridis</name>
    <dbReference type="NCBI Taxonomy" id="4556"/>
    <lineage>
        <taxon>Eukaryota</taxon>
        <taxon>Viridiplantae</taxon>
        <taxon>Streptophyta</taxon>
        <taxon>Embryophyta</taxon>
        <taxon>Tracheophyta</taxon>
        <taxon>Spermatophyta</taxon>
        <taxon>Magnoliopsida</taxon>
        <taxon>Liliopsida</taxon>
        <taxon>Poales</taxon>
        <taxon>Poaceae</taxon>
        <taxon>PACMAD clade</taxon>
        <taxon>Panicoideae</taxon>
        <taxon>Panicodae</taxon>
        <taxon>Paniceae</taxon>
        <taxon>Cenchrinae</taxon>
        <taxon>Setaria</taxon>
    </lineage>
</organism>
<feature type="signal peptide" evidence="2">
    <location>
        <begin position="1"/>
        <end position="26"/>
    </location>
</feature>
<dbReference type="OMA" id="PRNVISH"/>
<dbReference type="Gramene" id="TKW28275">
    <property type="protein sequence ID" value="TKW28275"/>
    <property type="gene ID" value="SEVIR_3G309500v2"/>
</dbReference>
<gene>
    <name evidence="3" type="ORF">SEVIR_3G309500v2</name>
</gene>
<evidence type="ECO:0000256" key="1">
    <source>
        <dbReference type="SAM" id="MobiDB-lite"/>
    </source>
</evidence>
<evidence type="ECO:0000256" key="2">
    <source>
        <dbReference type="SAM" id="SignalP"/>
    </source>
</evidence>
<name>A0A4U6VHU8_SETVI</name>